<comment type="caution">
    <text evidence="2">The sequence shown here is derived from an EMBL/GenBank/DDBJ whole genome shotgun (WGS) entry which is preliminary data.</text>
</comment>
<dbReference type="Proteomes" id="UP000323994">
    <property type="component" value="Unassembled WGS sequence"/>
</dbReference>
<name>A0A5M8R0I7_9BACT</name>
<evidence type="ECO:0000313" key="2">
    <source>
        <dbReference type="EMBL" id="KAA6439762.1"/>
    </source>
</evidence>
<proteinExistence type="predicted"/>
<feature type="domain" description="BRCT" evidence="1">
    <location>
        <begin position="1"/>
        <end position="97"/>
    </location>
</feature>
<sequence length="98" mass="11332">MSISLSPPKKKVSEQQINAIINKGGKTTVESIDKPLDPNSTKSIKLIMTVDEMEMIKELRDRRPAKSRSRKITISVHDWVIEAVQEKIERERRKYSIQ</sequence>
<dbReference type="RefSeq" id="WP_138279401.1">
    <property type="nucleotide sequence ID" value="NZ_VBSN01000032.1"/>
</dbReference>
<dbReference type="PROSITE" id="PS50172">
    <property type="entry name" value="BRCT"/>
    <property type="match status" value="1"/>
</dbReference>
<organism evidence="2 3">
    <name type="scientific">Dyadobacter flavalbus</name>
    <dbReference type="NCBI Taxonomy" id="2579942"/>
    <lineage>
        <taxon>Bacteria</taxon>
        <taxon>Pseudomonadati</taxon>
        <taxon>Bacteroidota</taxon>
        <taxon>Cytophagia</taxon>
        <taxon>Cytophagales</taxon>
        <taxon>Spirosomataceae</taxon>
        <taxon>Dyadobacter</taxon>
    </lineage>
</organism>
<evidence type="ECO:0000259" key="1">
    <source>
        <dbReference type="PROSITE" id="PS50172"/>
    </source>
</evidence>
<dbReference type="AlphaFoldDB" id="A0A5M8R0I7"/>
<protein>
    <recommendedName>
        <fullName evidence="1">BRCT domain-containing protein</fullName>
    </recommendedName>
</protein>
<evidence type="ECO:0000313" key="3">
    <source>
        <dbReference type="Proteomes" id="UP000323994"/>
    </source>
</evidence>
<dbReference type="InterPro" id="IPR001357">
    <property type="entry name" value="BRCT_dom"/>
</dbReference>
<keyword evidence="3" id="KW-1185">Reference proteome</keyword>
<accession>A0A5M8R0I7</accession>
<reference evidence="2 3" key="1">
    <citation type="submission" date="2019-05" db="EMBL/GenBank/DDBJ databases">
        <authorList>
            <person name="Qu J.-H."/>
        </authorList>
    </citation>
    <scope>NUCLEOTIDE SEQUENCE [LARGE SCALE GENOMIC DNA]</scope>
    <source>
        <strain evidence="2 3">NS28</strain>
    </source>
</reference>
<dbReference type="EMBL" id="VBSN01000032">
    <property type="protein sequence ID" value="KAA6439762.1"/>
    <property type="molecule type" value="Genomic_DNA"/>
</dbReference>
<gene>
    <name evidence="2" type="ORF">FEM33_10800</name>
</gene>
<dbReference type="OrthoDB" id="7997911at2"/>